<comment type="catalytic activity">
    <reaction evidence="10">
        <text>L-valine + 2-oxoglutarate = 3-methyl-2-oxobutanoate + L-glutamate</text>
        <dbReference type="Rhea" id="RHEA:24813"/>
        <dbReference type="ChEBI" id="CHEBI:11851"/>
        <dbReference type="ChEBI" id="CHEBI:16810"/>
        <dbReference type="ChEBI" id="CHEBI:29985"/>
        <dbReference type="ChEBI" id="CHEBI:57762"/>
        <dbReference type="EC" id="2.6.1.42"/>
    </reaction>
</comment>
<dbReference type="EC" id="2.6.1.42" evidence="10"/>
<dbReference type="PANTHER" id="PTHR11825">
    <property type="entry name" value="SUBGROUP IIII AMINOTRANSFERASE"/>
    <property type="match status" value="1"/>
</dbReference>
<proteinExistence type="inferred from homology"/>
<reference evidence="12" key="1">
    <citation type="submission" date="2023-03" db="EMBL/GenBank/DDBJ databases">
        <title>Massive genome expansion in bonnet fungi (Mycena s.s.) driven by repeated elements and novel gene families across ecological guilds.</title>
        <authorList>
            <consortium name="Lawrence Berkeley National Laboratory"/>
            <person name="Harder C.B."/>
            <person name="Miyauchi S."/>
            <person name="Viragh M."/>
            <person name="Kuo A."/>
            <person name="Thoen E."/>
            <person name="Andreopoulos B."/>
            <person name="Lu D."/>
            <person name="Skrede I."/>
            <person name="Drula E."/>
            <person name="Henrissat B."/>
            <person name="Morin E."/>
            <person name="Kohler A."/>
            <person name="Barry K."/>
            <person name="LaButti K."/>
            <person name="Morin E."/>
            <person name="Salamov A."/>
            <person name="Lipzen A."/>
            <person name="Mereny Z."/>
            <person name="Hegedus B."/>
            <person name="Baldrian P."/>
            <person name="Stursova M."/>
            <person name="Weitz H."/>
            <person name="Taylor A."/>
            <person name="Grigoriev I.V."/>
            <person name="Nagy L.G."/>
            <person name="Martin F."/>
            <person name="Kauserud H."/>
        </authorList>
    </citation>
    <scope>NUCLEOTIDE SEQUENCE</scope>
    <source>
        <strain evidence="12">9144</strain>
    </source>
</reference>
<comment type="catalytic activity">
    <reaction evidence="10">
        <text>L-leucine + 2-oxoglutarate = 4-methyl-2-oxopentanoate + L-glutamate</text>
        <dbReference type="Rhea" id="RHEA:18321"/>
        <dbReference type="ChEBI" id="CHEBI:16810"/>
        <dbReference type="ChEBI" id="CHEBI:17865"/>
        <dbReference type="ChEBI" id="CHEBI:29985"/>
        <dbReference type="ChEBI" id="CHEBI:57427"/>
        <dbReference type="EC" id="2.6.1.42"/>
    </reaction>
</comment>
<keyword evidence="13" id="KW-1185">Reference proteome</keyword>
<dbReference type="Pfam" id="PF01063">
    <property type="entry name" value="Aminotran_4"/>
    <property type="match status" value="1"/>
</dbReference>
<feature type="compositionally biased region" description="Low complexity" evidence="11">
    <location>
        <begin position="86"/>
        <end position="96"/>
    </location>
</feature>
<dbReference type="PROSITE" id="PS00770">
    <property type="entry name" value="AA_TRANSFER_CLASS_4"/>
    <property type="match status" value="1"/>
</dbReference>
<dbReference type="InterPro" id="IPR043132">
    <property type="entry name" value="BCAT-like_C"/>
</dbReference>
<sequence>MNGNAHPIALLDASLLKITRAGTLKPVPAPGTYAFGDVKTDHMLVIEYDPRSGWSAPEIKPYGPLELDPSSATFSLPPPTMPTRQSSSPSLVSSPPRTTDALLELTQQMTPSKPPEVLQRLRRDIQSQCLTPINQPLLSARARVKNAADRLNLLHERHSYYMQRLVEALANKKAWVLDLVAYWDRLLFPDADTPQSTSTGDQHLEDAEDDNSFFDSAPAMDSPARPVLYNFDQFVHQSPVRAVIRATTRPNRFSPNQNDTPNRSLPLRPSTSASSLVPRKSGGTQVYLGPDGKPRLFRPDQNVQRLLLSAARMGLPTFDPDALLACISKLIALEERWVPTEPGHSLYIRPTMIGTKPSIKVGPSDHAILYAVVTPVGPYFPTASPTDAGVSLLAVGEHVRSWPGGTGGFKLGLNYSPTFVPLQMAAKLGYDQVLWLLGDEQTVTEGTAMNFFAVIEREDGGLAVVTPPLDGTILPGITRDSALTLLRAHAAAPSPGILALPPTPALHVEERTIGMPELARAATAGRLLECFGIGTAVLVVAIERIGLVVDPKVQTIEDFEMRGGLKGLGPVGRALYHKLSAVKDGREQFNGWNVLCE</sequence>
<keyword evidence="6 9" id="KW-0663">Pyridoxal phosphate</keyword>
<evidence type="ECO:0000256" key="10">
    <source>
        <dbReference type="RuleBase" id="RU004517"/>
    </source>
</evidence>
<evidence type="ECO:0000256" key="4">
    <source>
        <dbReference type="ARBA" id="ARBA00022605"/>
    </source>
</evidence>
<evidence type="ECO:0000256" key="9">
    <source>
        <dbReference type="RuleBase" id="RU004516"/>
    </source>
</evidence>
<comment type="similarity">
    <text evidence="2 8">Belongs to the class-IV pyridoxal-phosphate-dependent aminotransferase family.</text>
</comment>
<protein>
    <recommendedName>
        <fullName evidence="10">Branched-chain-amino-acid aminotransferase</fullName>
        <ecNumber evidence="10">2.6.1.42</ecNumber>
    </recommendedName>
</protein>
<keyword evidence="3 10" id="KW-0032">Aminotransferase</keyword>
<evidence type="ECO:0000256" key="6">
    <source>
        <dbReference type="ARBA" id="ARBA00022898"/>
    </source>
</evidence>
<evidence type="ECO:0000256" key="7">
    <source>
        <dbReference type="ARBA" id="ARBA00023304"/>
    </source>
</evidence>
<evidence type="ECO:0000256" key="2">
    <source>
        <dbReference type="ARBA" id="ARBA00009320"/>
    </source>
</evidence>
<accession>A0AAD6VDJ2</accession>
<feature type="region of interest" description="Disordered" evidence="11">
    <location>
        <begin position="194"/>
        <end position="217"/>
    </location>
</feature>
<dbReference type="GO" id="GO:0009098">
    <property type="term" value="P:L-leucine biosynthetic process"/>
    <property type="evidence" value="ECO:0007669"/>
    <property type="project" value="TreeGrafter"/>
</dbReference>
<feature type="region of interest" description="Disordered" evidence="11">
    <location>
        <begin position="66"/>
        <end position="97"/>
    </location>
</feature>
<dbReference type="Proteomes" id="UP001219525">
    <property type="component" value="Unassembled WGS sequence"/>
</dbReference>
<evidence type="ECO:0000313" key="12">
    <source>
        <dbReference type="EMBL" id="KAJ7208247.1"/>
    </source>
</evidence>
<comment type="cofactor">
    <cofactor evidence="1 9">
        <name>pyridoxal 5'-phosphate</name>
        <dbReference type="ChEBI" id="CHEBI:597326"/>
    </cofactor>
</comment>
<gene>
    <name evidence="12" type="ORF">GGX14DRAFT_698024</name>
</gene>
<keyword evidence="5 10" id="KW-0808">Transferase</keyword>
<dbReference type="GO" id="GO:0004084">
    <property type="term" value="F:branched-chain-amino-acid transaminase activity"/>
    <property type="evidence" value="ECO:0007669"/>
    <property type="project" value="UniProtKB-EC"/>
</dbReference>
<comment type="caution">
    <text evidence="12">The sequence shown here is derived from an EMBL/GenBank/DDBJ whole genome shotgun (WGS) entry which is preliminary data.</text>
</comment>
<dbReference type="InterPro" id="IPR043131">
    <property type="entry name" value="BCAT-like_N"/>
</dbReference>
<dbReference type="EMBL" id="JARJCW010000034">
    <property type="protein sequence ID" value="KAJ7208247.1"/>
    <property type="molecule type" value="Genomic_DNA"/>
</dbReference>
<dbReference type="InterPro" id="IPR001544">
    <property type="entry name" value="Aminotrans_IV"/>
</dbReference>
<keyword evidence="7 10" id="KW-0100">Branched-chain amino acid biosynthesis</keyword>
<dbReference type="Gene3D" id="3.30.470.10">
    <property type="match status" value="2"/>
</dbReference>
<evidence type="ECO:0000256" key="5">
    <source>
        <dbReference type="ARBA" id="ARBA00022679"/>
    </source>
</evidence>
<comment type="catalytic activity">
    <reaction evidence="10">
        <text>L-isoleucine + 2-oxoglutarate = (S)-3-methyl-2-oxopentanoate + L-glutamate</text>
        <dbReference type="Rhea" id="RHEA:24801"/>
        <dbReference type="ChEBI" id="CHEBI:16810"/>
        <dbReference type="ChEBI" id="CHEBI:29985"/>
        <dbReference type="ChEBI" id="CHEBI:35146"/>
        <dbReference type="ChEBI" id="CHEBI:58045"/>
        <dbReference type="EC" id="2.6.1.42"/>
    </reaction>
</comment>
<feature type="region of interest" description="Disordered" evidence="11">
    <location>
        <begin position="246"/>
        <end position="295"/>
    </location>
</feature>
<dbReference type="InterPro" id="IPR018300">
    <property type="entry name" value="Aminotrans_IV_CS"/>
</dbReference>
<evidence type="ECO:0000313" key="13">
    <source>
        <dbReference type="Proteomes" id="UP001219525"/>
    </source>
</evidence>
<dbReference type="SUPFAM" id="SSF56752">
    <property type="entry name" value="D-aminoacid aminotransferase-like PLP-dependent enzymes"/>
    <property type="match status" value="1"/>
</dbReference>
<dbReference type="InterPro" id="IPR036038">
    <property type="entry name" value="Aminotransferase-like"/>
</dbReference>
<dbReference type="GO" id="GO:0009099">
    <property type="term" value="P:L-valine biosynthetic process"/>
    <property type="evidence" value="ECO:0007669"/>
    <property type="project" value="TreeGrafter"/>
</dbReference>
<evidence type="ECO:0000256" key="11">
    <source>
        <dbReference type="SAM" id="MobiDB-lite"/>
    </source>
</evidence>
<dbReference type="PANTHER" id="PTHR11825:SF44">
    <property type="entry name" value="BRANCHED-CHAIN-AMINO-ACID AMINOTRANSFERASE"/>
    <property type="match status" value="1"/>
</dbReference>
<evidence type="ECO:0000256" key="8">
    <source>
        <dbReference type="RuleBase" id="RU004106"/>
    </source>
</evidence>
<dbReference type="AlphaFoldDB" id="A0AAD6VDJ2"/>
<dbReference type="InterPro" id="IPR005786">
    <property type="entry name" value="B_amino_transII"/>
</dbReference>
<organism evidence="12 13">
    <name type="scientific">Mycena pura</name>
    <dbReference type="NCBI Taxonomy" id="153505"/>
    <lineage>
        <taxon>Eukaryota</taxon>
        <taxon>Fungi</taxon>
        <taxon>Dikarya</taxon>
        <taxon>Basidiomycota</taxon>
        <taxon>Agaricomycotina</taxon>
        <taxon>Agaricomycetes</taxon>
        <taxon>Agaricomycetidae</taxon>
        <taxon>Agaricales</taxon>
        <taxon>Marasmiineae</taxon>
        <taxon>Mycenaceae</taxon>
        <taxon>Mycena</taxon>
    </lineage>
</organism>
<dbReference type="Gene3D" id="3.20.10.10">
    <property type="entry name" value="D-amino Acid Aminotransferase, subunit A, domain 2"/>
    <property type="match status" value="1"/>
</dbReference>
<feature type="compositionally biased region" description="Polar residues" evidence="11">
    <location>
        <begin position="248"/>
        <end position="275"/>
    </location>
</feature>
<evidence type="ECO:0000256" key="3">
    <source>
        <dbReference type="ARBA" id="ARBA00022576"/>
    </source>
</evidence>
<dbReference type="GO" id="GO:0005739">
    <property type="term" value="C:mitochondrion"/>
    <property type="evidence" value="ECO:0007669"/>
    <property type="project" value="TreeGrafter"/>
</dbReference>
<name>A0AAD6VDJ2_9AGAR</name>
<evidence type="ECO:0000256" key="1">
    <source>
        <dbReference type="ARBA" id="ARBA00001933"/>
    </source>
</evidence>
<keyword evidence="4 10" id="KW-0028">Amino-acid biosynthesis</keyword>